<organism evidence="5 6">
    <name type="scientific">Meloidogyne incognita</name>
    <name type="common">Southern root-knot nematode worm</name>
    <name type="synonym">Oxyuris incognita</name>
    <dbReference type="NCBI Taxonomy" id="6306"/>
    <lineage>
        <taxon>Eukaryota</taxon>
        <taxon>Metazoa</taxon>
        <taxon>Ecdysozoa</taxon>
        <taxon>Nematoda</taxon>
        <taxon>Chromadorea</taxon>
        <taxon>Rhabditida</taxon>
        <taxon>Tylenchina</taxon>
        <taxon>Tylenchomorpha</taxon>
        <taxon>Tylenchoidea</taxon>
        <taxon>Meloidogynidae</taxon>
        <taxon>Meloidogyninae</taxon>
        <taxon>Meloidogyne</taxon>
        <taxon>Meloidogyne incognita group</taxon>
    </lineage>
</organism>
<keyword evidence="5" id="KW-1185">Reference proteome</keyword>
<dbReference type="Pfam" id="PF00076">
    <property type="entry name" value="RRM_1"/>
    <property type="match status" value="1"/>
</dbReference>
<sequence>MWPNDRQGTNRYNRQTNEQNSLIASNSFHEPREANDNNSILVIGSFAHCLGQVTTDTLRTLINQHAQKPGVRSYREMVSELFYAAGDAFAFVKMQSHDAAIRAKDGLNGMEIFGSDIQVAFVPNALLSNIGDNDIVDRQPSRASLVECKTDSNKQLSTSVEAKINKVSKEESTAEKDPWGRPTDGSWDNQDVGWGTYKPNDSWGGGGKSTTQSNFAEENVRSTVDKKDNRGFNSKSNNNYDFKPTQEPVKNVEDDSFARPTEGNTNGWGEVNNSWDNVINSNKTITNNLLNENEESNVGNQREYGRNSNNYNNNWKSNRGGFDSSTNNNNWNNDRPRGNDRGRGERGGNVRGRGGWTDRNSYPRNQYNSGDRDRSFSSRNDFNSGDRKSYRGAYNTGKGNFSSRENLNEDRIIEKKLSNTSVHKDRNYDNRHTNFENRQVRPLFEPPPTYRDSGPIFRGRGRGGSFVGSGQQRNENESQQQFEGGRNENNQRNDETDGSDGHDEENKQQIGSPKKFGQLPKGISSKDDPFEIKDDPAGERLDNPPSKVIYITNLPGEVNKSELFAMLFAKKLNIVDCDVFRYTREHDDAGNAYSFAELGSEEEAKNAIELLNDTEFMNRKLLVMYSRKQTINMSTTMMREAKRRRNRGLGGDTSSVVSASNNNDGWDNGVNSLGGGSGDSWADFDDKPEEIGNKNEIDTNLEINSEVFPEKSVCEKDDVTITLSEENVEETKVCCVMVADEVESQHLEEEMDDEVEISNLVNSLVENVANENGSSEKTCLSSAESLNENNEETKEQEEDILPSDENNSTKLTKEGNTPFTSTESLIEKDNVINEDEETTTPFASIESLVEKVEEKEEESIN</sequence>
<dbReference type="AlphaFoldDB" id="A0A914L7E2"/>
<accession>A0A914L7E2</accession>
<feature type="compositionally biased region" description="Basic and acidic residues" evidence="3">
    <location>
        <begin position="485"/>
        <end position="507"/>
    </location>
</feature>
<name>A0A914L7E2_MELIC</name>
<proteinExistence type="predicted"/>
<feature type="compositionally biased region" description="Basic and acidic residues" evidence="3">
    <location>
        <begin position="164"/>
        <end position="179"/>
    </location>
</feature>
<evidence type="ECO:0000256" key="3">
    <source>
        <dbReference type="SAM" id="MobiDB-lite"/>
    </source>
</evidence>
<evidence type="ECO:0000259" key="4">
    <source>
        <dbReference type="PROSITE" id="PS50102"/>
    </source>
</evidence>
<dbReference type="InterPro" id="IPR035979">
    <property type="entry name" value="RBD_domain_sf"/>
</dbReference>
<dbReference type="Proteomes" id="UP000887563">
    <property type="component" value="Unplaced"/>
</dbReference>
<evidence type="ECO:0000256" key="2">
    <source>
        <dbReference type="PROSITE-ProRule" id="PRU00176"/>
    </source>
</evidence>
<dbReference type="PROSITE" id="PS50102">
    <property type="entry name" value="RRM"/>
    <property type="match status" value="2"/>
</dbReference>
<evidence type="ECO:0000313" key="5">
    <source>
        <dbReference type="Proteomes" id="UP000887563"/>
    </source>
</evidence>
<dbReference type="PANTHER" id="PTHR48025:SF1">
    <property type="entry name" value="RRM DOMAIN-CONTAINING PROTEIN"/>
    <property type="match status" value="1"/>
</dbReference>
<feature type="region of interest" description="Disordered" evidence="3">
    <location>
        <begin position="421"/>
        <end position="544"/>
    </location>
</feature>
<feature type="domain" description="RRM" evidence="4">
    <location>
        <begin position="39"/>
        <end position="124"/>
    </location>
</feature>
<dbReference type="InterPro" id="IPR050502">
    <property type="entry name" value="Euk_RNA-bind_prot"/>
</dbReference>
<dbReference type="WBParaSite" id="Minc3s00307g09838">
    <property type="protein sequence ID" value="Minc3s00307g09838"/>
    <property type="gene ID" value="Minc3s00307g09838"/>
</dbReference>
<feature type="compositionally biased region" description="Polar residues" evidence="3">
    <location>
        <begin position="358"/>
        <end position="369"/>
    </location>
</feature>
<feature type="compositionally biased region" description="Polar residues" evidence="3">
    <location>
        <begin position="804"/>
        <end position="824"/>
    </location>
</feature>
<dbReference type="SUPFAM" id="SSF54928">
    <property type="entry name" value="RNA-binding domain, RBD"/>
    <property type="match status" value="2"/>
</dbReference>
<dbReference type="InterPro" id="IPR012677">
    <property type="entry name" value="Nucleotide-bd_a/b_plait_sf"/>
</dbReference>
<dbReference type="PANTHER" id="PTHR48025">
    <property type="entry name" value="OS02G0815200 PROTEIN"/>
    <property type="match status" value="1"/>
</dbReference>
<feature type="compositionally biased region" description="Basic and acidic residues" evidence="3">
    <location>
        <begin position="334"/>
        <end position="348"/>
    </location>
</feature>
<feature type="compositionally biased region" description="Polar residues" evidence="3">
    <location>
        <begin position="231"/>
        <end position="240"/>
    </location>
</feature>
<dbReference type="Gene3D" id="3.30.70.330">
    <property type="match status" value="2"/>
</dbReference>
<feature type="compositionally biased region" description="Low complexity" evidence="3">
    <location>
        <begin position="306"/>
        <end position="320"/>
    </location>
</feature>
<feature type="compositionally biased region" description="Polar residues" evidence="3">
    <location>
        <begin position="262"/>
        <end position="274"/>
    </location>
</feature>
<feature type="region of interest" description="Disordered" evidence="3">
    <location>
        <begin position="772"/>
        <end position="845"/>
    </location>
</feature>
<evidence type="ECO:0000313" key="6">
    <source>
        <dbReference type="WBParaSite" id="Minc3s00307g09838"/>
    </source>
</evidence>
<dbReference type="SMART" id="SM00360">
    <property type="entry name" value="RRM"/>
    <property type="match status" value="2"/>
</dbReference>
<feature type="compositionally biased region" description="Basic and acidic residues" evidence="3">
    <location>
        <begin position="421"/>
        <end position="439"/>
    </location>
</feature>
<feature type="compositionally biased region" description="Basic and acidic residues" evidence="3">
    <location>
        <begin position="218"/>
        <end position="230"/>
    </location>
</feature>
<feature type="domain" description="RRM" evidence="4">
    <location>
        <begin position="547"/>
        <end position="628"/>
    </location>
</feature>
<feature type="region of interest" description="Disordered" evidence="3">
    <location>
        <begin position="290"/>
        <end position="407"/>
    </location>
</feature>
<feature type="region of interest" description="Disordered" evidence="3">
    <location>
        <begin position="164"/>
        <end position="274"/>
    </location>
</feature>
<feature type="compositionally biased region" description="Basic and acidic residues" evidence="3">
    <location>
        <begin position="524"/>
        <end position="542"/>
    </location>
</feature>
<protein>
    <submittedName>
        <fullName evidence="6">RRM domain-containing protein</fullName>
    </submittedName>
</protein>
<keyword evidence="1 2" id="KW-0694">RNA-binding</keyword>
<dbReference type="GO" id="GO:0005634">
    <property type="term" value="C:nucleus"/>
    <property type="evidence" value="ECO:0007669"/>
    <property type="project" value="TreeGrafter"/>
</dbReference>
<reference evidence="6" key="1">
    <citation type="submission" date="2022-11" db="UniProtKB">
        <authorList>
            <consortium name="WormBaseParasite"/>
        </authorList>
    </citation>
    <scope>IDENTIFICATION</scope>
</reference>
<evidence type="ECO:0000256" key="1">
    <source>
        <dbReference type="ARBA" id="ARBA00022884"/>
    </source>
</evidence>
<dbReference type="GO" id="GO:0003729">
    <property type="term" value="F:mRNA binding"/>
    <property type="evidence" value="ECO:0007669"/>
    <property type="project" value="TreeGrafter"/>
</dbReference>
<dbReference type="CDD" id="cd00590">
    <property type="entry name" value="RRM_SF"/>
    <property type="match status" value="2"/>
</dbReference>
<dbReference type="InterPro" id="IPR000504">
    <property type="entry name" value="RRM_dom"/>
</dbReference>